<dbReference type="GO" id="GO:0016740">
    <property type="term" value="F:transferase activity"/>
    <property type="evidence" value="ECO:0007669"/>
    <property type="project" value="UniProtKB-KW"/>
</dbReference>
<accession>A0ABP9QJX7</accession>
<reference evidence="2" key="1">
    <citation type="journal article" date="2019" name="Int. J. Syst. Evol. Microbiol.">
        <title>The Global Catalogue of Microorganisms (GCM) 10K type strain sequencing project: providing services to taxonomists for standard genome sequencing and annotation.</title>
        <authorList>
            <consortium name="The Broad Institute Genomics Platform"/>
            <consortium name="The Broad Institute Genome Sequencing Center for Infectious Disease"/>
            <person name="Wu L."/>
            <person name="Ma J."/>
        </authorList>
    </citation>
    <scope>NUCLEOTIDE SEQUENCE [LARGE SCALE GENOMIC DNA]</scope>
    <source>
        <strain evidence="2">JCM 18303</strain>
    </source>
</reference>
<dbReference type="InterPro" id="IPR044855">
    <property type="entry name" value="CoA-Trfase_III_dom3_sf"/>
</dbReference>
<dbReference type="Gene3D" id="3.30.1540.10">
    <property type="entry name" value="formyl-coa transferase, domain 3"/>
    <property type="match status" value="1"/>
</dbReference>
<dbReference type="Gene3D" id="3.40.50.10540">
    <property type="entry name" value="Crotonobetainyl-coa:carnitine coa-transferase, domain 1"/>
    <property type="match status" value="2"/>
</dbReference>
<dbReference type="PANTHER" id="PTHR48228:SF4">
    <property type="entry name" value="BLR3030 PROTEIN"/>
    <property type="match status" value="1"/>
</dbReference>
<gene>
    <name evidence="1" type="ORF">GCM10023321_49730</name>
</gene>
<dbReference type="InterPro" id="IPR023606">
    <property type="entry name" value="CoA-Trfase_III_dom_1_sf"/>
</dbReference>
<name>A0ABP9QJX7_9PSEU</name>
<dbReference type="EMBL" id="BAABJP010000029">
    <property type="protein sequence ID" value="GAA5163210.1"/>
    <property type="molecule type" value="Genomic_DNA"/>
</dbReference>
<comment type="caution">
    <text evidence="1">The sequence shown here is derived from an EMBL/GenBank/DDBJ whole genome shotgun (WGS) entry which is preliminary data.</text>
</comment>
<organism evidence="1 2">
    <name type="scientific">Pseudonocardia eucalypti</name>
    <dbReference type="NCBI Taxonomy" id="648755"/>
    <lineage>
        <taxon>Bacteria</taxon>
        <taxon>Bacillati</taxon>
        <taxon>Actinomycetota</taxon>
        <taxon>Actinomycetes</taxon>
        <taxon>Pseudonocardiales</taxon>
        <taxon>Pseudonocardiaceae</taxon>
        <taxon>Pseudonocardia</taxon>
    </lineage>
</organism>
<dbReference type="Pfam" id="PF02515">
    <property type="entry name" value="CoA_transf_3"/>
    <property type="match status" value="1"/>
</dbReference>
<dbReference type="SUPFAM" id="SSF89796">
    <property type="entry name" value="CoA-transferase family III (CaiB/BaiF)"/>
    <property type="match status" value="2"/>
</dbReference>
<keyword evidence="2" id="KW-1185">Reference proteome</keyword>
<protein>
    <submittedName>
        <fullName evidence="1">CoA transferase</fullName>
    </submittedName>
</protein>
<sequence>MKSSNFPMSRRLLAEIWTGLGGDARDVDSVSVTGNPALPSAFAVTDLATASFGAAGLALRRLLATVAPEAAAISVDRVLASGWFHLPIGPSIPIDGARPGPVPGAMPWMTEFQTSDDRWLRVQAVFPRLRRKLVETLGVAEDPAAVGAAIRRRPGEELERELVEAGAAVALSRSLPDWRAHPQGAAVAAEPLVDVQPTVSGADTWRPTPGRPLAGIRVLDLTRVIAGPMATRFLAACGAEVLRLDAPGSDESGIAMGAGSDIVLGKRWAYLDIRTPEGRTRLLELLAGTDVLVHGYRPGAIDALVAPELRAATRPGLVEVAFNAYGWTGPWRDRRGFDSLVQYSTGLADETTRWALEDPDRRVPIVALGREVPADRPRHLPVEAVDFSTGYQVAAAAIMALARRVETGAGSVSRLSLARTARLLSDAGRAPESPVLRLPVTGPLEQRTYAAPHGPVRRLSFPLTVAGNDLFWERPYEAVGSSNPVWSSA</sequence>
<evidence type="ECO:0000313" key="2">
    <source>
        <dbReference type="Proteomes" id="UP001428817"/>
    </source>
</evidence>
<keyword evidence="1" id="KW-0808">Transferase</keyword>
<evidence type="ECO:0000313" key="1">
    <source>
        <dbReference type="EMBL" id="GAA5163210.1"/>
    </source>
</evidence>
<dbReference type="InterPro" id="IPR050509">
    <property type="entry name" value="CoA-transferase_III"/>
</dbReference>
<dbReference type="Proteomes" id="UP001428817">
    <property type="component" value="Unassembled WGS sequence"/>
</dbReference>
<proteinExistence type="predicted"/>
<dbReference type="PANTHER" id="PTHR48228">
    <property type="entry name" value="SUCCINYL-COA--D-CITRAMALATE COA-TRANSFERASE"/>
    <property type="match status" value="1"/>
</dbReference>
<dbReference type="InterPro" id="IPR003673">
    <property type="entry name" value="CoA-Trfase_fam_III"/>
</dbReference>